<name>A0AAW3EU63_BURGA</name>
<sequence>MLDLHDAFLLTDDKADLARAWDGALVVRPKVGGRIPVVLHMHGAYGIGECEAVMATICNECGFAFVAPDSFARRYRKSNCIAGTIESGTFPPADVYRRAELIHAHEQLMNTAWVDSDRVVLSGYSEGGEAVAVWGHLVRCRAAIITAWSCRAPDEWGWADGLRLPAGLPVLQALAQGDPWFDRPGWHPSGLESRAGLEQLIVADCELHEAYRLEVVKQAYRRFLGRFGKTYDTRYPERADHDAEQDR</sequence>
<gene>
    <name evidence="1" type="ORF">DM48_6694</name>
</gene>
<reference evidence="1 2" key="1">
    <citation type="submission" date="2014-04" db="EMBL/GenBank/DDBJ databases">
        <authorList>
            <person name="Bishop-Lilly K.A."/>
            <person name="Broomall S.M."/>
            <person name="Chain P.S."/>
            <person name="Chertkov O."/>
            <person name="Coyne S.R."/>
            <person name="Daligault H.E."/>
            <person name="Davenport K.W."/>
            <person name="Erkkila T."/>
            <person name="Frey K.G."/>
            <person name="Gibbons H.S."/>
            <person name="Gu W."/>
            <person name="Jaissle J."/>
            <person name="Johnson S.L."/>
            <person name="Koroleva G.I."/>
            <person name="Ladner J.T."/>
            <person name="Lo C.-C."/>
            <person name="Minogue T.D."/>
            <person name="Munk C."/>
            <person name="Palacios G.F."/>
            <person name="Redden C.L."/>
            <person name="Rosenzweig C.N."/>
            <person name="Scholz M.B."/>
            <person name="Teshima H."/>
            <person name="Xu Y."/>
        </authorList>
    </citation>
    <scope>NUCLEOTIDE SEQUENCE [LARGE SCALE GENOMIC DNA]</scope>
    <source>
        <strain evidence="2">gladioli</strain>
    </source>
</reference>
<organism evidence="1 2">
    <name type="scientific">Burkholderia gladioli</name>
    <name type="common">Pseudomonas marginata</name>
    <name type="synonym">Phytomonas marginata</name>
    <dbReference type="NCBI Taxonomy" id="28095"/>
    <lineage>
        <taxon>Bacteria</taxon>
        <taxon>Pseudomonadati</taxon>
        <taxon>Pseudomonadota</taxon>
        <taxon>Betaproteobacteria</taxon>
        <taxon>Burkholderiales</taxon>
        <taxon>Burkholderiaceae</taxon>
        <taxon>Burkholderia</taxon>
    </lineage>
</organism>
<evidence type="ECO:0008006" key="3">
    <source>
        <dbReference type="Google" id="ProtNLM"/>
    </source>
</evidence>
<comment type="caution">
    <text evidence="1">The sequence shown here is derived from an EMBL/GenBank/DDBJ whole genome shotgun (WGS) entry which is preliminary data.</text>
</comment>
<evidence type="ECO:0000313" key="1">
    <source>
        <dbReference type="EMBL" id="KGC10279.1"/>
    </source>
</evidence>
<dbReference type="AlphaFoldDB" id="A0AAW3EU63"/>
<dbReference type="InterPro" id="IPR029058">
    <property type="entry name" value="AB_hydrolase_fold"/>
</dbReference>
<dbReference type="Gene3D" id="3.40.50.1820">
    <property type="entry name" value="alpha/beta hydrolase"/>
    <property type="match status" value="1"/>
</dbReference>
<dbReference type="SUPFAM" id="SSF53474">
    <property type="entry name" value="alpha/beta-Hydrolases"/>
    <property type="match status" value="1"/>
</dbReference>
<proteinExistence type="predicted"/>
<dbReference type="Proteomes" id="UP000029590">
    <property type="component" value="Unassembled WGS sequence"/>
</dbReference>
<protein>
    <recommendedName>
        <fullName evidence="3">Dienelactone hydrolase domain-containing protein</fullName>
    </recommendedName>
</protein>
<accession>A0AAW3EU63</accession>
<evidence type="ECO:0000313" key="2">
    <source>
        <dbReference type="Proteomes" id="UP000029590"/>
    </source>
</evidence>
<dbReference type="EMBL" id="JPGG01000018">
    <property type="protein sequence ID" value="KGC10279.1"/>
    <property type="molecule type" value="Genomic_DNA"/>
</dbReference>